<comment type="caution">
    <text evidence="3">The sequence shown here is derived from an EMBL/GenBank/DDBJ whole genome shotgun (WGS) entry which is preliminary data.</text>
</comment>
<feature type="chain" id="PRO_5005535280" evidence="2">
    <location>
        <begin position="20"/>
        <end position="198"/>
    </location>
</feature>
<organism evidence="3 4">
    <name type="scientific">Lucilia cuprina</name>
    <name type="common">Green bottle fly</name>
    <name type="synonym">Australian sheep blowfly</name>
    <dbReference type="NCBI Taxonomy" id="7375"/>
    <lineage>
        <taxon>Eukaryota</taxon>
        <taxon>Metazoa</taxon>
        <taxon>Ecdysozoa</taxon>
        <taxon>Arthropoda</taxon>
        <taxon>Hexapoda</taxon>
        <taxon>Insecta</taxon>
        <taxon>Pterygota</taxon>
        <taxon>Neoptera</taxon>
        <taxon>Endopterygota</taxon>
        <taxon>Diptera</taxon>
        <taxon>Brachycera</taxon>
        <taxon>Muscomorpha</taxon>
        <taxon>Oestroidea</taxon>
        <taxon>Calliphoridae</taxon>
        <taxon>Luciliinae</taxon>
        <taxon>Lucilia</taxon>
    </lineage>
</organism>
<feature type="compositionally biased region" description="Low complexity" evidence="1">
    <location>
        <begin position="123"/>
        <end position="138"/>
    </location>
</feature>
<evidence type="ECO:0000313" key="3">
    <source>
        <dbReference type="EMBL" id="KNC24043.1"/>
    </source>
</evidence>
<gene>
    <name evidence="3" type="ORF">FF38_11318</name>
</gene>
<dbReference type="AlphaFoldDB" id="A0A0L0BVN0"/>
<reference evidence="3 4" key="1">
    <citation type="journal article" date="2015" name="Nat. Commun.">
        <title>Lucilia cuprina genome unlocks parasitic fly biology to underpin future interventions.</title>
        <authorList>
            <person name="Anstead C.A."/>
            <person name="Korhonen P.K."/>
            <person name="Young N.D."/>
            <person name="Hall R.S."/>
            <person name="Jex A.R."/>
            <person name="Murali S.C."/>
            <person name="Hughes D.S."/>
            <person name="Lee S.F."/>
            <person name="Perry T."/>
            <person name="Stroehlein A.J."/>
            <person name="Ansell B.R."/>
            <person name="Breugelmans B."/>
            <person name="Hofmann A."/>
            <person name="Qu J."/>
            <person name="Dugan S."/>
            <person name="Lee S.L."/>
            <person name="Chao H."/>
            <person name="Dinh H."/>
            <person name="Han Y."/>
            <person name="Doddapaneni H.V."/>
            <person name="Worley K.C."/>
            <person name="Muzny D.M."/>
            <person name="Ioannidis P."/>
            <person name="Waterhouse R.M."/>
            <person name="Zdobnov E.M."/>
            <person name="James P.J."/>
            <person name="Bagnall N.H."/>
            <person name="Kotze A.C."/>
            <person name="Gibbs R.A."/>
            <person name="Richards S."/>
            <person name="Batterham P."/>
            <person name="Gasser R.B."/>
        </authorList>
    </citation>
    <scope>NUCLEOTIDE SEQUENCE [LARGE SCALE GENOMIC DNA]</scope>
    <source>
        <strain evidence="3 4">LS</strain>
        <tissue evidence="3">Full body</tissue>
    </source>
</reference>
<feature type="compositionally biased region" description="Polar residues" evidence="1">
    <location>
        <begin position="53"/>
        <end position="67"/>
    </location>
</feature>
<evidence type="ECO:0000256" key="2">
    <source>
        <dbReference type="SAM" id="SignalP"/>
    </source>
</evidence>
<sequence length="198" mass="21122">MKILYTLALIFAFVWLTVAAPRPNNGAVAHVVSSLDNSAEVNRQDEIDDSYKNSDVNTFGKSGSISGAESKDHSSSNESAASGVEVPAVDSNEEDSHEEAHDVNAHGKSGSIAGVESKDHSSSNESAASGVEASAVDSNAEDIYKEVQHYSNSDAFSGDESKANDQSNLDDSADGTAETKPRIHSCYCPYYSYYSYYV</sequence>
<keyword evidence="4" id="KW-1185">Reference proteome</keyword>
<evidence type="ECO:0000313" key="4">
    <source>
        <dbReference type="Proteomes" id="UP000037069"/>
    </source>
</evidence>
<name>A0A0L0BVN0_LUCCU</name>
<keyword evidence="2" id="KW-0732">Signal</keyword>
<proteinExistence type="predicted"/>
<dbReference type="EMBL" id="JRES01001270">
    <property type="protein sequence ID" value="KNC24043.1"/>
    <property type="molecule type" value="Genomic_DNA"/>
</dbReference>
<evidence type="ECO:0000256" key="1">
    <source>
        <dbReference type="SAM" id="MobiDB-lite"/>
    </source>
</evidence>
<protein>
    <submittedName>
        <fullName evidence="3">Uncharacterized protein</fullName>
    </submittedName>
</protein>
<feature type="signal peptide" evidence="2">
    <location>
        <begin position="1"/>
        <end position="19"/>
    </location>
</feature>
<feature type="compositionally biased region" description="Basic and acidic residues" evidence="1">
    <location>
        <begin position="42"/>
        <end position="52"/>
    </location>
</feature>
<dbReference type="Proteomes" id="UP000037069">
    <property type="component" value="Unassembled WGS sequence"/>
</dbReference>
<accession>A0A0L0BVN0</accession>
<feature type="region of interest" description="Disordered" evidence="1">
    <location>
        <begin position="37"/>
        <end position="180"/>
    </location>
</feature>